<name>A0A7K3WVW5_9FLAO</name>
<dbReference type="RefSeq" id="WP_163287262.1">
    <property type="nucleotide sequence ID" value="NZ_JAAGVY010000086.1"/>
</dbReference>
<dbReference type="NCBIfam" id="TIGR02453">
    <property type="entry name" value="TIGR02453 family protein"/>
    <property type="match status" value="1"/>
</dbReference>
<proteinExistence type="predicted"/>
<dbReference type="Pfam" id="PF09365">
    <property type="entry name" value="DUF2461"/>
    <property type="match status" value="1"/>
</dbReference>
<dbReference type="AlphaFoldDB" id="A0A7K3WVW5"/>
<sequence>MAYFKSDFNTFFKELAANNNKDWFDENRERYHQNIKKPFEDFVAALMAELQKEDPALTGDPKKAIFRINRDIRFAKDKAPYKLNRAAAISPYGRKDGARPGLYIQLGPENVRIAGGVYSPNKEELMAVREAIMNNPREFEKAINDENFLETFGEIEGEENKRLPTKELMEAAKKQPMLLKKQFFYSAVFPPEIVTDDLLIDLIVEKHRDAKPVRDFFEKALNG</sequence>
<evidence type="ECO:0000313" key="2">
    <source>
        <dbReference type="Proteomes" id="UP000486602"/>
    </source>
</evidence>
<organism evidence="1 2">
    <name type="scientific">Cryomorpha ignava</name>
    <dbReference type="NCBI Taxonomy" id="101383"/>
    <lineage>
        <taxon>Bacteria</taxon>
        <taxon>Pseudomonadati</taxon>
        <taxon>Bacteroidota</taxon>
        <taxon>Flavobacteriia</taxon>
        <taxon>Flavobacteriales</taxon>
        <taxon>Cryomorphaceae</taxon>
        <taxon>Cryomorpha</taxon>
    </lineage>
</organism>
<dbReference type="PANTHER" id="PTHR36452:SF1">
    <property type="entry name" value="DUF2461 DOMAIN-CONTAINING PROTEIN"/>
    <property type="match status" value="1"/>
</dbReference>
<dbReference type="InterPro" id="IPR012808">
    <property type="entry name" value="CHP02453"/>
</dbReference>
<reference evidence="1 2" key="1">
    <citation type="submission" date="2020-02" db="EMBL/GenBank/DDBJ databases">
        <title>Out from the shadows clarifying the taxonomy of the family Cryomorphaceae and related taxa by utilizing the GTDB taxonomic framework.</title>
        <authorList>
            <person name="Bowman J.P."/>
        </authorList>
    </citation>
    <scope>NUCLEOTIDE SEQUENCE [LARGE SCALE GENOMIC DNA]</scope>
    <source>
        <strain evidence="1 2">QSSC 1-22</strain>
    </source>
</reference>
<dbReference type="InterPro" id="IPR015996">
    <property type="entry name" value="UCP028451"/>
</dbReference>
<keyword evidence="2" id="KW-1185">Reference proteome</keyword>
<dbReference type="PIRSF" id="PIRSF028451">
    <property type="entry name" value="UCP028451"/>
    <property type="match status" value="1"/>
</dbReference>
<dbReference type="PANTHER" id="PTHR36452">
    <property type="entry name" value="CHROMOSOME 12, WHOLE GENOME SHOTGUN SEQUENCE"/>
    <property type="match status" value="1"/>
</dbReference>
<dbReference type="EMBL" id="JAAGVY010000086">
    <property type="protein sequence ID" value="NEN25817.1"/>
    <property type="molecule type" value="Genomic_DNA"/>
</dbReference>
<accession>A0A7K3WVW5</accession>
<evidence type="ECO:0000313" key="1">
    <source>
        <dbReference type="EMBL" id="NEN25817.1"/>
    </source>
</evidence>
<comment type="caution">
    <text evidence="1">The sequence shown here is derived from an EMBL/GenBank/DDBJ whole genome shotgun (WGS) entry which is preliminary data.</text>
</comment>
<gene>
    <name evidence="1" type="ORF">G3O08_20210</name>
</gene>
<protein>
    <submittedName>
        <fullName evidence="1">DUF2461 domain-containing protein</fullName>
    </submittedName>
</protein>
<dbReference type="Proteomes" id="UP000486602">
    <property type="component" value="Unassembled WGS sequence"/>
</dbReference>